<dbReference type="EMBL" id="CP015231">
    <property type="protein sequence ID" value="ANP42816.1"/>
    <property type="molecule type" value="Genomic_DNA"/>
</dbReference>
<gene>
    <name evidence="3" type="ORF">K529_018810</name>
</gene>
<dbReference type="KEGG" id="rmb:K529_018810"/>
<evidence type="ECO:0000313" key="3">
    <source>
        <dbReference type="EMBL" id="ANP42816.1"/>
    </source>
</evidence>
<evidence type="ECO:0000256" key="1">
    <source>
        <dbReference type="ARBA" id="ARBA00007274"/>
    </source>
</evidence>
<dbReference type="PANTHER" id="PTHR23416">
    <property type="entry name" value="SIALIC ACID SYNTHASE-RELATED"/>
    <property type="match status" value="1"/>
</dbReference>
<accession>A0A1B1A8D9</accession>
<dbReference type="Pfam" id="PF00132">
    <property type="entry name" value="Hexapep"/>
    <property type="match status" value="1"/>
</dbReference>
<geneLocation type="plasmid" evidence="3 4">
    <name>unnamed1</name>
</geneLocation>
<dbReference type="SUPFAM" id="SSF51161">
    <property type="entry name" value="Trimeric LpxA-like enzymes"/>
    <property type="match status" value="1"/>
</dbReference>
<dbReference type="PANTHER" id="PTHR23416:SF23">
    <property type="entry name" value="ACETYLTRANSFERASE C18B11.09C-RELATED"/>
    <property type="match status" value="1"/>
</dbReference>
<evidence type="ECO:0000313" key="4">
    <source>
        <dbReference type="Proteomes" id="UP000013243"/>
    </source>
</evidence>
<sequence>MGFKYVGQDVQIAKNCTILGLENISIGDNVRIDGGVTLACATGDLTIGSYIHIGGYCHLTCSGGIRLGDFSGLSQGVRIYSVSDDYSGDCLTNPTVPRAFLNVTTAAVDIGKHVIIGSGSVVLPGASIGDGASVGALSLVNKPLESWGVYCGAPARRLKTRSKALLQQEEELLQARGRALPVL</sequence>
<dbReference type="AlphaFoldDB" id="A0A1B1A8D9"/>
<protein>
    <submittedName>
        <fullName evidence="3">Galactoside O-acetyltransferase</fullName>
    </submittedName>
</protein>
<reference evidence="3 4" key="1">
    <citation type="journal article" date="2016" name="ISME J.">
        <title>Global occurrence and heterogeneity of the Roseobacter-clade species Ruegeria mobilis.</title>
        <authorList>
            <person name="Sonnenschein E."/>
            <person name="Gram L."/>
        </authorList>
    </citation>
    <scope>NUCLEOTIDE SEQUENCE [LARGE SCALE GENOMIC DNA]</scope>
    <source>
        <strain evidence="3 4">F1926</strain>
        <plasmid evidence="3 4">unnamed1</plasmid>
    </source>
</reference>
<dbReference type="InterPro" id="IPR001451">
    <property type="entry name" value="Hexapep"/>
</dbReference>
<dbReference type="RefSeq" id="WP_005637073.1">
    <property type="nucleotide sequence ID" value="NZ_CP015231.1"/>
</dbReference>
<dbReference type="Gene3D" id="2.160.10.10">
    <property type="entry name" value="Hexapeptide repeat proteins"/>
    <property type="match status" value="1"/>
</dbReference>
<dbReference type="GO" id="GO:0005829">
    <property type="term" value="C:cytosol"/>
    <property type="evidence" value="ECO:0007669"/>
    <property type="project" value="TreeGrafter"/>
</dbReference>
<dbReference type="InterPro" id="IPR051159">
    <property type="entry name" value="Hexapeptide_acetyltransf"/>
</dbReference>
<dbReference type="OrthoDB" id="9815592at2"/>
<proteinExistence type="inferred from homology"/>
<dbReference type="GO" id="GO:0008374">
    <property type="term" value="F:O-acyltransferase activity"/>
    <property type="evidence" value="ECO:0007669"/>
    <property type="project" value="TreeGrafter"/>
</dbReference>
<dbReference type="GeneID" id="28251930"/>
<dbReference type="Proteomes" id="UP000013243">
    <property type="component" value="Plasmid unnamed1"/>
</dbReference>
<comment type="similarity">
    <text evidence="1">Belongs to the transferase hexapeptide repeat family.</text>
</comment>
<dbReference type="CDD" id="cd04647">
    <property type="entry name" value="LbH_MAT_like"/>
    <property type="match status" value="1"/>
</dbReference>
<keyword evidence="3" id="KW-0614">Plasmid</keyword>
<organism evidence="3 4">
    <name type="scientific">Tritonibacter mobilis F1926</name>
    <dbReference type="NCBI Taxonomy" id="1265309"/>
    <lineage>
        <taxon>Bacteria</taxon>
        <taxon>Pseudomonadati</taxon>
        <taxon>Pseudomonadota</taxon>
        <taxon>Alphaproteobacteria</taxon>
        <taxon>Rhodobacterales</taxon>
        <taxon>Paracoccaceae</taxon>
        <taxon>Tritonibacter</taxon>
    </lineage>
</organism>
<keyword evidence="2 3" id="KW-0808">Transferase</keyword>
<evidence type="ECO:0000256" key="2">
    <source>
        <dbReference type="ARBA" id="ARBA00022679"/>
    </source>
</evidence>
<dbReference type="InterPro" id="IPR011004">
    <property type="entry name" value="Trimer_LpxA-like_sf"/>
</dbReference>
<name>A0A1B1A8D9_9RHOB</name>